<comment type="caution">
    <text evidence="1">The sequence shown here is derived from an EMBL/GenBank/DDBJ whole genome shotgun (WGS) entry which is preliminary data.</text>
</comment>
<dbReference type="EMBL" id="AMCW01000076">
    <property type="protein sequence ID" value="EKK01938.1"/>
    <property type="molecule type" value="Genomic_DNA"/>
</dbReference>
<reference evidence="1 2" key="1">
    <citation type="journal article" date="2013" name="Mar. Genomics">
        <title>Expression of sulfatases in Rhodopirellula baltica and the diversity of sulfatases in the genus Rhodopirellula.</title>
        <authorList>
            <person name="Wegner C.E."/>
            <person name="Richter-Heitmann T."/>
            <person name="Klindworth A."/>
            <person name="Klockow C."/>
            <person name="Richter M."/>
            <person name="Achstetter T."/>
            <person name="Glockner F.O."/>
            <person name="Harder J."/>
        </authorList>
    </citation>
    <scope>NUCLEOTIDE SEQUENCE [LARGE SCALE GENOMIC DNA]</scope>
    <source>
        <strain evidence="1 2">SH28</strain>
    </source>
</reference>
<proteinExistence type="predicted"/>
<dbReference type="PATRIC" id="fig|993517.3.peg.3013"/>
<accession>K5DHK1</accession>
<dbReference type="Proteomes" id="UP000007993">
    <property type="component" value="Unassembled WGS sequence"/>
</dbReference>
<evidence type="ECO:0000313" key="1">
    <source>
        <dbReference type="EMBL" id="EKK01938.1"/>
    </source>
</evidence>
<protein>
    <submittedName>
        <fullName evidence="1">Uncharacterized protein</fullName>
    </submittedName>
</protein>
<name>K5DHK1_RHOBT</name>
<dbReference type="AlphaFoldDB" id="K5DHK1"/>
<sequence>MVDVTGGRKVPWMWHLSRQNPMNCHAIVWMVFQNPFPDARRRRLL</sequence>
<organism evidence="1 2">
    <name type="scientific">Rhodopirellula baltica SH28</name>
    <dbReference type="NCBI Taxonomy" id="993517"/>
    <lineage>
        <taxon>Bacteria</taxon>
        <taxon>Pseudomonadati</taxon>
        <taxon>Planctomycetota</taxon>
        <taxon>Planctomycetia</taxon>
        <taxon>Pirellulales</taxon>
        <taxon>Pirellulaceae</taxon>
        <taxon>Rhodopirellula</taxon>
    </lineage>
</organism>
<evidence type="ECO:0000313" key="2">
    <source>
        <dbReference type="Proteomes" id="UP000007993"/>
    </source>
</evidence>
<gene>
    <name evidence="1" type="ORF">RBSH_02784</name>
</gene>